<dbReference type="EMBL" id="JH930473">
    <property type="protein sequence ID" value="EKM54135.1"/>
    <property type="molecule type" value="Genomic_DNA"/>
</dbReference>
<protein>
    <recommendedName>
        <fullName evidence="2">Fungal-type protein kinase domain-containing protein</fullName>
    </recommendedName>
</protein>
<feature type="domain" description="Fungal-type protein kinase" evidence="2">
    <location>
        <begin position="148"/>
        <end position="593"/>
    </location>
</feature>
<name>K5W4Q4_PHACS</name>
<dbReference type="KEGG" id="pco:PHACADRAFT_209951"/>
<dbReference type="RefSeq" id="XP_007396836.1">
    <property type="nucleotide sequence ID" value="XM_007396774.1"/>
</dbReference>
<gene>
    <name evidence="3" type="ORF">PHACADRAFT_209951</name>
</gene>
<proteinExistence type="predicted"/>
<feature type="region of interest" description="Disordered" evidence="1">
    <location>
        <begin position="603"/>
        <end position="680"/>
    </location>
</feature>
<dbReference type="Gene3D" id="1.10.510.10">
    <property type="entry name" value="Transferase(Phosphotransferase) domain 1"/>
    <property type="match status" value="1"/>
</dbReference>
<dbReference type="InParanoid" id="K5W4Q4"/>
<dbReference type="STRING" id="650164.K5W4Q4"/>
<dbReference type="AlphaFoldDB" id="K5W4Q4"/>
<dbReference type="Proteomes" id="UP000008370">
    <property type="component" value="Unassembled WGS sequence"/>
</dbReference>
<dbReference type="InterPro" id="IPR040976">
    <property type="entry name" value="Pkinase_fungal"/>
</dbReference>
<evidence type="ECO:0000256" key="1">
    <source>
        <dbReference type="SAM" id="MobiDB-lite"/>
    </source>
</evidence>
<dbReference type="PANTHER" id="PTHR38248">
    <property type="entry name" value="FUNK1 6"/>
    <property type="match status" value="1"/>
</dbReference>
<dbReference type="InterPro" id="IPR011009">
    <property type="entry name" value="Kinase-like_dom_sf"/>
</dbReference>
<keyword evidence="4" id="KW-1185">Reference proteome</keyword>
<dbReference type="Pfam" id="PF17667">
    <property type="entry name" value="Pkinase_fungal"/>
    <property type="match status" value="1"/>
</dbReference>
<sequence>MSSSSAQPHSRGHLLHELLHQVSESELDWFFEHALPPLHPRINLTRTYFRLKKNAINKGGYWSVWSYYPVSAGAGGENGLYGKFDTLAEKICGACNITDVPRNVKFICIPDRSPESRTRPNTSKPDCVALRADAKCMTSGLERPRRLKKLRWLDIAVPSEFKLNATNPQYARDNRAKILWSLAYIMREDPRRRFVYGFTIEDVNMRLWFCSRSDVIVSKPFDFMKNHVATMNFILSICYASYAQLGWDETITFVKRTSRKPYSFLKIAVRNLDGTATYYHTKRVISNIGTDAVRGRGTRVWEVRRLDDRGKELPTPLVLRDGWRDADRPSEGTILNAIRGNTDLSEDIHELLEQHFLHVEAEGNVYVGDIPDHTRDVMLKGQALPEQHGMPQVPAELNDRITVAADFQVRLGSATAPERPELETPPLYSGKVHYRVVYRELGKTLREVSSMSEAFGHLSGVIEGIAALYECGWIHRNISIDNVLVIDGQVKISDLEYAKPLEDDQQPHGIRTGSIFFVSTEVENHRYLHRNALRVDKIPVLDGNWMNKKRKQDLQRLLSRTPPPPVPSVKIVIPFRHNVLHDAESALWLGFYVVLTIPPGLQAIQRPDNGNTYPTKKRKTQNAPPTSAASASTPAVTVGSPVASTSTASASVAVTRTPRASASKASSSAATSSKAFSSVR</sequence>
<dbReference type="SUPFAM" id="SSF56112">
    <property type="entry name" value="Protein kinase-like (PK-like)"/>
    <property type="match status" value="1"/>
</dbReference>
<reference evidence="3 4" key="1">
    <citation type="journal article" date="2012" name="BMC Genomics">
        <title>Comparative genomics of the white-rot fungi, Phanerochaete carnosa and P. chrysosporium, to elucidate the genetic basis of the distinct wood types they colonize.</title>
        <authorList>
            <person name="Suzuki H."/>
            <person name="MacDonald J."/>
            <person name="Syed K."/>
            <person name="Salamov A."/>
            <person name="Hori C."/>
            <person name="Aerts A."/>
            <person name="Henrissat B."/>
            <person name="Wiebenga A."/>
            <person name="vanKuyk P.A."/>
            <person name="Barry K."/>
            <person name="Lindquist E."/>
            <person name="LaButti K."/>
            <person name="Lapidus A."/>
            <person name="Lucas S."/>
            <person name="Coutinho P."/>
            <person name="Gong Y."/>
            <person name="Samejima M."/>
            <person name="Mahadevan R."/>
            <person name="Abou-Zaid M."/>
            <person name="de Vries R.P."/>
            <person name="Igarashi K."/>
            <person name="Yadav J.S."/>
            <person name="Grigoriev I.V."/>
            <person name="Master E.R."/>
        </authorList>
    </citation>
    <scope>NUCLEOTIDE SEQUENCE [LARGE SCALE GENOMIC DNA]</scope>
    <source>
        <strain evidence="3 4">HHB-10118-sp</strain>
    </source>
</reference>
<evidence type="ECO:0000313" key="3">
    <source>
        <dbReference type="EMBL" id="EKM54135.1"/>
    </source>
</evidence>
<dbReference type="HOGENOM" id="CLU_011584_1_1_1"/>
<evidence type="ECO:0000259" key="2">
    <source>
        <dbReference type="Pfam" id="PF17667"/>
    </source>
</evidence>
<feature type="compositionally biased region" description="Low complexity" evidence="1">
    <location>
        <begin position="623"/>
        <end position="680"/>
    </location>
</feature>
<dbReference type="GeneID" id="18912916"/>
<dbReference type="OrthoDB" id="2803898at2759"/>
<accession>K5W4Q4</accession>
<dbReference type="PANTHER" id="PTHR38248:SF2">
    <property type="entry name" value="FUNK1 11"/>
    <property type="match status" value="1"/>
</dbReference>
<organism evidence="3 4">
    <name type="scientific">Phanerochaete carnosa (strain HHB-10118-sp)</name>
    <name type="common">White-rot fungus</name>
    <name type="synonym">Peniophora carnosa</name>
    <dbReference type="NCBI Taxonomy" id="650164"/>
    <lineage>
        <taxon>Eukaryota</taxon>
        <taxon>Fungi</taxon>
        <taxon>Dikarya</taxon>
        <taxon>Basidiomycota</taxon>
        <taxon>Agaricomycotina</taxon>
        <taxon>Agaricomycetes</taxon>
        <taxon>Polyporales</taxon>
        <taxon>Phanerochaetaceae</taxon>
        <taxon>Phanerochaete</taxon>
    </lineage>
</organism>
<evidence type="ECO:0000313" key="4">
    <source>
        <dbReference type="Proteomes" id="UP000008370"/>
    </source>
</evidence>